<dbReference type="EMBL" id="CP034015">
    <property type="protein sequence ID" value="AZG74479.1"/>
    <property type="molecule type" value="Genomic_DNA"/>
</dbReference>
<dbReference type="Proteomes" id="UP000278035">
    <property type="component" value="Chromosome"/>
</dbReference>
<gene>
    <name evidence="3" type="ORF">EGC82_18020</name>
</gene>
<dbReference type="GO" id="GO:0004803">
    <property type="term" value="F:transposase activity"/>
    <property type="evidence" value="ECO:0007669"/>
    <property type="project" value="InterPro"/>
</dbReference>
<evidence type="ECO:0000259" key="2">
    <source>
        <dbReference type="Pfam" id="PF13808"/>
    </source>
</evidence>
<dbReference type="GO" id="GO:0003677">
    <property type="term" value="F:DNA binding"/>
    <property type="evidence" value="ECO:0007669"/>
    <property type="project" value="InterPro"/>
</dbReference>
<dbReference type="InterPro" id="IPR051698">
    <property type="entry name" value="Transposase_11-like"/>
</dbReference>
<dbReference type="Pfam" id="PF01609">
    <property type="entry name" value="DDE_Tnp_1"/>
    <property type="match status" value="1"/>
</dbReference>
<evidence type="ECO:0000313" key="3">
    <source>
        <dbReference type="EMBL" id="AZG74479.1"/>
    </source>
</evidence>
<evidence type="ECO:0000313" key="4">
    <source>
        <dbReference type="Proteomes" id="UP000278035"/>
    </source>
</evidence>
<dbReference type="InterPro" id="IPR032806">
    <property type="entry name" value="YbfD_N"/>
</dbReference>
<dbReference type="AlphaFoldDB" id="A0A3G8LXR6"/>
<accession>A0A3G8LXR6</accession>
<protein>
    <submittedName>
        <fullName evidence="3">ISAs1 family transposase</fullName>
    </submittedName>
</protein>
<proteinExistence type="predicted"/>
<dbReference type="PANTHER" id="PTHR30298">
    <property type="entry name" value="H REPEAT-ASSOCIATED PREDICTED TRANSPOSASE"/>
    <property type="match status" value="1"/>
</dbReference>
<dbReference type="Pfam" id="PF13808">
    <property type="entry name" value="DDE_Tnp_1_assoc"/>
    <property type="match status" value="1"/>
</dbReference>
<sequence>MLKHLDKITDCRSHINQEHDVIDICFLVLSAVISGAQSWADCHEFGTLKLMWLRKYRPFANGIPSQQSIGRIFRGVSKQSLLDALLSWVNEHRLSTGLSSIAIDGKVLKGAKASASSAALHMVIAYDTGSGLVFSAKSGASKKSELKLVQELLMCLDLKSELLTLDALHCQTQTLDYIVKKGGHCILQVKGNQPKLYEAVQAQFTDYITNTPDAECFTQDDKGHGRVEKRITFQCPLHLPAEIKMKWSQLKTLIAVERHRKVGNKTSIDTHFYVSSAVLTSEAFGKAIRAYWQTENNQHWLLDTLFQEDKQKMYDEDGASILAILRCRALNLVKLHPAKTNQNQKFNRACWSDDFREEIIFGAGQKV</sequence>
<reference evidence="4" key="1">
    <citation type="submission" date="2018-11" db="EMBL/GenBank/DDBJ databases">
        <title>Shewanella sp. M2.</title>
        <authorList>
            <person name="Hwang Y.J."/>
            <person name="Hwang C.Y."/>
        </authorList>
    </citation>
    <scope>NUCLEOTIDE SEQUENCE [LARGE SCALE GENOMIC DNA]</scope>
    <source>
        <strain evidence="4">LMG 19866</strain>
    </source>
</reference>
<name>A0A3G8LXR6_9GAMM</name>
<dbReference type="InterPro" id="IPR002559">
    <property type="entry name" value="Transposase_11"/>
</dbReference>
<dbReference type="InterPro" id="IPR047647">
    <property type="entry name" value="ISAs1_transpos"/>
</dbReference>
<dbReference type="PANTHER" id="PTHR30298:SF0">
    <property type="entry name" value="PROTEIN YBFL-RELATED"/>
    <property type="match status" value="1"/>
</dbReference>
<organism evidence="3 4">
    <name type="scientific">Shewanella livingstonensis</name>
    <dbReference type="NCBI Taxonomy" id="150120"/>
    <lineage>
        <taxon>Bacteria</taxon>
        <taxon>Pseudomonadati</taxon>
        <taxon>Pseudomonadota</taxon>
        <taxon>Gammaproteobacteria</taxon>
        <taxon>Alteromonadales</taxon>
        <taxon>Shewanellaceae</taxon>
        <taxon>Shewanella</taxon>
    </lineage>
</organism>
<feature type="domain" description="Transposase IS4-like" evidence="1">
    <location>
        <begin position="100"/>
        <end position="332"/>
    </location>
</feature>
<dbReference type="KEGG" id="slj:EGC82_18020"/>
<feature type="domain" description="H repeat-associated protein N-terminal" evidence="2">
    <location>
        <begin position="3"/>
        <end position="89"/>
    </location>
</feature>
<dbReference type="RefSeq" id="WP_124731974.1">
    <property type="nucleotide sequence ID" value="NZ_CBCSKC010000058.1"/>
</dbReference>
<evidence type="ECO:0000259" key="1">
    <source>
        <dbReference type="Pfam" id="PF01609"/>
    </source>
</evidence>
<keyword evidence="4" id="KW-1185">Reference proteome</keyword>
<dbReference type="GO" id="GO:0006313">
    <property type="term" value="P:DNA transposition"/>
    <property type="evidence" value="ECO:0007669"/>
    <property type="project" value="InterPro"/>
</dbReference>
<dbReference type="NCBIfam" id="NF033564">
    <property type="entry name" value="transpos_ISAs1"/>
    <property type="match status" value="1"/>
</dbReference>
<dbReference type="OrthoDB" id="6648013at2"/>